<dbReference type="PANTHER" id="PTHR23182">
    <property type="entry name" value="BREAKPOINT CLUSTER REGION PROTEIN BCR"/>
    <property type="match status" value="1"/>
</dbReference>
<name>A0A8T2MV53_9TELE</name>
<dbReference type="AlphaFoldDB" id="A0A8T2MV53"/>
<sequence length="300" mass="33387">MEAAIAQFCCSSRKGFPVTGPRITHGQLYCGFHLLWAFVRSSIRPYNDSLCGAVFRKARCSGVPKYGPLGGTPPPYAMIGYDAERAEEQRRHHDILPYIDDSPLSSPRLMPELYDVHKEFYDGLLPRVQQWSHHQRVGELFHKLRCRRLHGPGLIAKRAKRAFQMRRPRALTSLQTQGIRCHGNTSGPKAAVAAQWRGGGFSGFFAVTKSVVGSVAFREAPVGKSIRLQPGNQNPDLRPRIPGEICSSESNNAPYGRNTQNASQLGLYRAFVDNYKVAVETAEKCCQANAQFAEISEVKK</sequence>
<evidence type="ECO:0000313" key="2">
    <source>
        <dbReference type="Proteomes" id="UP000824540"/>
    </source>
</evidence>
<dbReference type="GO" id="GO:0005096">
    <property type="term" value="F:GTPase activator activity"/>
    <property type="evidence" value="ECO:0007669"/>
    <property type="project" value="InterPro"/>
</dbReference>
<accession>A0A8T2MV53</accession>
<dbReference type="Gene3D" id="1.20.900.10">
    <property type="entry name" value="Dbl homology (DH) domain"/>
    <property type="match status" value="1"/>
</dbReference>
<dbReference type="EMBL" id="JAFBMS010001109">
    <property type="protein sequence ID" value="KAG9329548.1"/>
    <property type="molecule type" value="Genomic_DNA"/>
</dbReference>
<dbReference type="InterPro" id="IPR035899">
    <property type="entry name" value="DBL_dom_sf"/>
</dbReference>
<dbReference type="GO" id="GO:0016020">
    <property type="term" value="C:membrane"/>
    <property type="evidence" value="ECO:0007669"/>
    <property type="project" value="TreeGrafter"/>
</dbReference>
<gene>
    <name evidence="1" type="ORF">JZ751_004200</name>
</gene>
<dbReference type="InterPro" id="IPR037769">
    <property type="entry name" value="Abr/Bcr"/>
</dbReference>
<dbReference type="OrthoDB" id="79452at2759"/>
<organism evidence="1 2">
    <name type="scientific">Albula glossodonta</name>
    <name type="common">roundjaw bonefish</name>
    <dbReference type="NCBI Taxonomy" id="121402"/>
    <lineage>
        <taxon>Eukaryota</taxon>
        <taxon>Metazoa</taxon>
        <taxon>Chordata</taxon>
        <taxon>Craniata</taxon>
        <taxon>Vertebrata</taxon>
        <taxon>Euteleostomi</taxon>
        <taxon>Actinopterygii</taxon>
        <taxon>Neopterygii</taxon>
        <taxon>Teleostei</taxon>
        <taxon>Albuliformes</taxon>
        <taxon>Albulidae</taxon>
        <taxon>Albula</taxon>
    </lineage>
</organism>
<protein>
    <submittedName>
        <fullName evidence="1">Uncharacterized protein</fullName>
    </submittedName>
</protein>
<dbReference type="SUPFAM" id="SSF48065">
    <property type="entry name" value="DBL homology domain (DH-domain)"/>
    <property type="match status" value="1"/>
</dbReference>
<evidence type="ECO:0000313" key="1">
    <source>
        <dbReference type="EMBL" id="KAG9329548.1"/>
    </source>
</evidence>
<dbReference type="Proteomes" id="UP000824540">
    <property type="component" value="Unassembled WGS sequence"/>
</dbReference>
<reference evidence="1" key="1">
    <citation type="thesis" date="2021" institute="BYU ScholarsArchive" country="Provo, UT, USA">
        <title>Applications of and Algorithms for Genome Assembly and Genomic Analyses with an Emphasis on Marine Teleosts.</title>
        <authorList>
            <person name="Pickett B.D."/>
        </authorList>
    </citation>
    <scope>NUCLEOTIDE SEQUENCE</scope>
    <source>
        <strain evidence="1">HI-2016</strain>
    </source>
</reference>
<dbReference type="PANTHER" id="PTHR23182:SF3">
    <property type="entry name" value="BREAKPOINT CLUSTER REGION PROTEIN"/>
    <property type="match status" value="1"/>
</dbReference>
<proteinExistence type="predicted"/>
<keyword evidence="2" id="KW-1185">Reference proteome</keyword>
<comment type="caution">
    <text evidence="1">The sequence shown here is derived from an EMBL/GenBank/DDBJ whole genome shotgun (WGS) entry which is preliminary data.</text>
</comment>